<sequence length="181" mass="19751">MKKIFCYTSALILFLSACNKPEAILFNDRSTAGKADRTGWTATASSEELVGEGATNGRTTALFDGNYNTFWHSQWMGASPAYPHWIIVDMKTAVKAISIDLTARQNNSNGMTKFTLEGSTDATTWTNLKKGGGNFVFDPANKAPQGYAVLSGNAIRYLRVMMTEGKTTSTHLAEIEVYTAK</sequence>
<evidence type="ECO:0000313" key="2">
    <source>
        <dbReference type="EMBL" id="RXK59386.1"/>
    </source>
</evidence>
<dbReference type="InterPro" id="IPR008979">
    <property type="entry name" value="Galactose-bd-like_sf"/>
</dbReference>
<dbReference type="AlphaFoldDB" id="A0A4Q1CHJ4"/>
<protein>
    <submittedName>
        <fullName evidence="2">Discoidin domain-containing protein</fullName>
    </submittedName>
</protein>
<accession>A0A4Q1CHJ4</accession>
<dbReference type="RefSeq" id="WP_129131689.1">
    <property type="nucleotide sequence ID" value="NZ_SDHW01000004.1"/>
</dbReference>
<name>A0A4Q1CHJ4_9BACT</name>
<feature type="domain" description="F5/8 type C" evidence="1">
    <location>
        <begin position="18"/>
        <end position="180"/>
    </location>
</feature>
<evidence type="ECO:0000259" key="1">
    <source>
        <dbReference type="PROSITE" id="PS50022"/>
    </source>
</evidence>
<keyword evidence="3" id="KW-1185">Reference proteome</keyword>
<comment type="caution">
    <text evidence="2">The sequence shown here is derived from an EMBL/GenBank/DDBJ whole genome shotgun (WGS) entry which is preliminary data.</text>
</comment>
<dbReference type="Gene3D" id="2.60.120.260">
    <property type="entry name" value="Galactose-binding domain-like"/>
    <property type="match status" value="1"/>
</dbReference>
<dbReference type="PROSITE" id="PS51257">
    <property type="entry name" value="PROKAR_LIPOPROTEIN"/>
    <property type="match status" value="1"/>
</dbReference>
<dbReference type="Pfam" id="PF00754">
    <property type="entry name" value="F5_F8_type_C"/>
    <property type="match status" value="1"/>
</dbReference>
<evidence type="ECO:0000313" key="3">
    <source>
        <dbReference type="Proteomes" id="UP000290204"/>
    </source>
</evidence>
<organism evidence="2 3">
    <name type="scientific">Lacibacter luteus</name>
    <dbReference type="NCBI Taxonomy" id="2508719"/>
    <lineage>
        <taxon>Bacteria</taxon>
        <taxon>Pseudomonadati</taxon>
        <taxon>Bacteroidota</taxon>
        <taxon>Chitinophagia</taxon>
        <taxon>Chitinophagales</taxon>
        <taxon>Chitinophagaceae</taxon>
        <taxon>Lacibacter</taxon>
    </lineage>
</organism>
<dbReference type="EMBL" id="SDHW01000004">
    <property type="protein sequence ID" value="RXK59386.1"/>
    <property type="molecule type" value="Genomic_DNA"/>
</dbReference>
<dbReference type="Proteomes" id="UP000290204">
    <property type="component" value="Unassembled WGS sequence"/>
</dbReference>
<dbReference type="PROSITE" id="PS50022">
    <property type="entry name" value="FA58C_3"/>
    <property type="match status" value="1"/>
</dbReference>
<dbReference type="SUPFAM" id="SSF49785">
    <property type="entry name" value="Galactose-binding domain-like"/>
    <property type="match status" value="1"/>
</dbReference>
<dbReference type="InterPro" id="IPR000421">
    <property type="entry name" value="FA58C"/>
</dbReference>
<reference evidence="2 3" key="1">
    <citation type="submission" date="2019-01" db="EMBL/GenBank/DDBJ databases">
        <title>Lacibacter sp. strain TTM-7.</title>
        <authorList>
            <person name="Chen W.-M."/>
        </authorList>
    </citation>
    <scope>NUCLEOTIDE SEQUENCE [LARGE SCALE GENOMIC DNA]</scope>
    <source>
        <strain evidence="2 3">TTM-7</strain>
    </source>
</reference>
<gene>
    <name evidence="2" type="ORF">ESA94_14730</name>
</gene>
<proteinExistence type="predicted"/>
<dbReference type="OrthoDB" id="3965347at2"/>